<accession>A0A2X0P7U6</accession>
<evidence type="ECO:0000256" key="1">
    <source>
        <dbReference type="SAM" id="Phobius"/>
    </source>
</evidence>
<dbReference type="Proteomes" id="UP000249464">
    <property type="component" value="Unassembled WGS sequence"/>
</dbReference>
<proteinExistence type="predicted"/>
<dbReference type="EMBL" id="FQNC01000048">
    <property type="protein sequence ID" value="SGY79447.1"/>
    <property type="molecule type" value="Genomic_DNA"/>
</dbReference>
<feature type="transmembrane region" description="Helical" evidence="1">
    <location>
        <begin position="350"/>
        <end position="374"/>
    </location>
</feature>
<keyword evidence="1" id="KW-0472">Membrane</keyword>
<name>A0A2X0P7U6_9BASI</name>
<dbReference type="AlphaFoldDB" id="A0A2X0P7U6"/>
<keyword evidence="1" id="KW-1133">Transmembrane helix</keyword>
<sequence>MAPSHSSRSSVSRWAVTLVALTTIAVGVDAFANTFPIVAWADRPHSSLSTLASTSPSSSSRSGTQASFSSSDPAADLCSLQSILLVSAPGLHYSDLSLLPPTPTGIRARLDYYAESSLTRAYVPLANGVLTTPERVARTFIKQCGAVLQTDDYASFWQGDAAKTLRIETVQGLDEWELVGVKARQGRRELLNKIGASRGSSDPWPAAHPLYSVCPADEAIQAHLHTLQGPYLVVLTSLPEASTQALASITPLTKRQALDLDDEALESEEEVLSSLSDLEETLDETPVPSSTIGTDDPDTFAAQDRPIIESVTDKAAQVIDAGINYVASAFAPDPTSIFEVKPNSGLLHRYVFFTPALIFCILISFLILIPLLVFTSQALTTVQTVHGLEHKMTGSVGTDGSKGS</sequence>
<gene>
    <name evidence="2" type="primary">BQ5605_C008g05134</name>
    <name evidence="2" type="ORF">BQ5605_C008G05134</name>
</gene>
<reference evidence="2 3" key="1">
    <citation type="submission" date="2016-11" db="EMBL/GenBank/DDBJ databases">
        <authorList>
            <person name="Jaros S."/>
            <person name="Januszkiewicz K."/>
            <person name="Wedrychowicz H."/>
        </authorList>
    </citation>
    <scope>NUCLEOTIDE SEQUENCE [LARGE SCALE GENOMIC DNA]</scope>
</reference>
<protein>
    <submittedName>
        <fullName evidence="2">BQ5605_C008g05134 protein</fullName>
    </submittedName>
</protein>
<keyword evidence="3" id="KW-1185">Reference proteome</keyword>
<keyword evidence="1" id="KW-0812">Transmembrane</keyword>
<evidence type="ECO:0000313" key="2">
    <source>
        <dbReference type="EMBL" id="SGY79447.1"/>
    </source>
</evidence>
<organism evidence="2 3">
    <name type="scientific">Microbotryum silenes-dioicae</name>
    <dbReference type="NCBI Taxonomy" id="796604"/>
    <lineage>
        <taxon>Eukaryota</taxon>
        <taxon>Fungi</taxon>
        <taxon>Dikarya</taxon>
        <taxon>Basidiomycota</taxon>
        <taxon>Pucciniomycotina</taxon>
        <taxon>Microbotryomycetes</taxon>
        <taxon>Microbotryales</taxon>
        <taxon>Microbotryaceae</taxon>
        <taxon>Microbotryum</taxon>
    </lineage>
</organism>
<evidence type="ECO:0000313" key="3">
    <source>
        <dbReference type="Proteomes" id="UP000249464"/>
    </source>
</evidence>